<accession>A0A561SE16</accession>
<organism evidence="3 4">
    <name type="scientific">Kitasatospora viridis</name>
    <dbReference type="NCBI Taxonomy" id="281105"/>
    <lineage>
        <taxon>Bacteria</taxon>
        <taxon>Bacillati</taxon>
        <taxon>Actinomycetota</taxon>
        <taxon>Actinomycetes</taxon>
        <taxon>Kitasatosporales</taxon>
        <taxon>Streptomycetaceae</taxon>
        <taxon>Kitasatospora</taxon>
    </lineage>
</organism>
<dbReference type="InterPro" id="IPR003594">
    <property type="entry name" value="HATPase_dom"/>
</dbReference>
<dbReference type="Gene3D" id="3.30.565.10">
    <property type="entry name" value="Histidine kinase-like ATPase, C-terminal domain"/>
    <property type="match status" value="1"/>
</dbReference>
<protein>
    <submittedName>
        <fullName evidence="3">Histidine kinase-like protein</fullName>
    </submittedName>
</protein>
<proteinExistence type="predicted"/>
<dbReference type="CDD" id="cd16936">
    <property type="entry name" value="HATPase_RsbW-like"/>
    <property type="match status" value="1"/>
</dbReference>
<dbReference type="AlphaFoldDB" id="A0A561SE16"/>
<comment type="caution">
    <text evidence="3">The sequence shown here is derived from an EMBL/GenBank/DDBJ whole genome shotgun (WGS) entry which is preliminary data.</text>
</comment>
<keyword evidence="1" id="KW-0723">Serine/threonine-protein kinase</keyword>
<dbReference type="InterPro" id="IPR036890">
    <property type="entry name" value="HATPase_C_sf"/>
</dbReference>
<dbReference type="PANTHER" id="PTHR35526">
    <property type="entry name" value="ANTI-SIGMA-F FACTOR RSBW-RELATED"/>
    <property type="match status" value="1"/>
</dbReference>
<dbReference type="OrthoDB" id="3872248at2"/>
<dbReference type="Pfam" id="PF13581">
    <property type="entry name" value="HATPase_c_2"/>
    <property type="match status" value="1"/>
</dbReference>
<dbReference type="InterPro" id="IPR050267">
    <property type="entry name" value="Anti-sigma-factor_SerPK"/>
</dbReference>
<evidence type="ECO:0000313" key="4">
    <source>
        <dbReference type="Proteomes" id="UP000317940"/>
    </source>
</evidence>
<keyword evidence="4" id="KW-1185">Reference proteome</keyword>
<dbReference type="PANTHER" id="PTHR35526:SF3">
    <property type="entry name" value="ANTI-SIGMA-F FACTOR RSBW"/>
    <property type="match status" value="1"/>
</dbReference>
<dbReference type="Proteomes" id="UP000317940">
    <property type="component" value="Unassembled WGS sequence"/>
</dbReference>
<feature type="domain" description="Histidine kinase/HSP90-like ATPase" evidence="2">
    <location>
        <begin position="2"/>
        <end position="89"/>
    </location>
</feature>
<reference evidence="3 4" key="1">
    <citation type="submission" date="2019-06" db="EMBL/GenBank/DDBJ databases">
        <title>Sequencing the genomes of 1000 actinobacteria strains.</title>
        <authorList>
            <person name="Klenk H.-P."/>
        </authorList>
    </citation>
    <scope>NUCLEOTIDE SEQUENCE [LARGE SCALE GENOMIC DNA]</scope>
    <source>
        <strain evidence="3 4">DSM 44826</strain>
    </source>
</reference>
<dbReference type="EMBL" id="VIWT01000006">
    <property type="protein sequence ID" value="TWF73088.1"/>
    <property type="molecule type" value="Genomic_DNA"/>
</dbReference>
<keyword evidence="3" id="KW-0808">Transferase</keyword>
<dbReference type="GO" id="GO:0004674">
    <property type="term" value="F:protein serine/threonine kinase activity"/>
    <property type="evidence" value="ECO:0007669"/>
    <property type="project" value="UniProtKB-KW"/>
</dbReference>
<evidence type="ECO:0000259" key="2">
    <source>
        <dbReference type="Pfam" id="PF13581"/>
    </source>
</evidence>
<sequence>MLKALLAELGANELDWYEVELVVSELVANAVIHGSANLDGLIFVRFEGSVEQVRIEVHDSSRVLPRVQPVSLDDEGGRGLWLVDQLASTWGHDCSDVGLSKRVWAVVRPDRCGLGPRSHR</sequence>
<name>A0A561SE16_9ACTN</name>
<dbReference type="SUPFAM" id="SSF55874">
    <property type="entry name" value="ATPase domain of HSP90 chaperone/DNA topoisomerase II/histidine kinase"/>
    <property type="match status" value="1"/>
</dbReference>
<gene>
    <name evidence="3" type="ORF">FHX73_16239</name>
</gene>
<keyword evidence="3" id="KW-0418">Kinase</keyword>
<evidence type="ECO:0000313" key="3">
    <source>
        <dbReference type="EMBL" id="TWF73088.1"/>
    </source>
</evidence>
<evidence type="ECO:0000256" key="1">
    <source>
        <dbReference type="ARBA" id="ARBA00022527"/>
    </source>
</evidence>